<name>A0AAR2KRM4_PYGNA</name>
<evidence type="ECO:0000256" key="16">
    <source>
        <dbReference type="ARBA" id="ARBA00048312"/>
    </source>
</evidence>
<comment type="subcellular location">
    <subcellularLocation>
        <location evidence="3">Cytoplasm</location>
        <location evidence="3">Cytoskeleton</location>
        <location evidence="3">Microtubule organizing center</location>
        <location evidence="3">Centrosome</location>
    </subcellularLocation>
    <subcellularLocation>
        <location evidence="2">Cytoplasm</location>
        <location evidence="2">Cytoskeleton</location>
        <location evidence="2">Spindle</location>
    </subcellularLocation>
</comment>
<dbReference type="AlphaFoldDB" id="A0AAR2KRM4"/>
<dbReference type="FunFam" id="1.10.510.10:FF:000624">
    <property type="entry name" value="Mitogen-activated protein kinase"/>
    <property type="match status" value="1"/>
</dbReference>
<comment type="similarity">
    <text evidence="4">Belongs to the protein kinase superfamily. CMGC Ser/Thr protein kinase family. MAP kinase subfamily.</text>
</comment>
<dbReference type="InterPro" id="IPR008271">
    <property type="entry name" value="Ser/Thr_kinase_AS"/>
</dbReference>
<accession>A0AAR2KRM4</accession>
<dbReference type="Pfam" id="PF00069">
    <property type="entry name" value="Pkinase"/>
    <property type="match status" value="1"/>
</dbReference>
<dbReference type="PROSITE" id="PS01351">
    <property type="entry name" value="MAPK"/>
    <property type="match status" value="1"/>
</dbReference>
<reference evidence="21" key="3">
    <citation type="submission" date="2025-09" db="UniProtKB">
        <authorList>
            <consortium name="Ensembl"/>
        </authorList>
    </citation>
    <scope>IDENTIFICATION</scope>
</reference>
<dbReference type="GeneTree" id="ENSGT00940000156771"/>
<comment type="cofactor">
    <cofactor evidence="1 19">
        <name>Mg(2+)</name>
        <dbReference type="ChEBI" id="CHEBI:18420"/>
    </cofactor>
</comment>
<evidence type="ECO:0000256" key="15">
    <source>
        <dbReference type="ARBA" id="ARBA00047592"/>
    </source>
</evidence>
<feature type="binding site" evidence="17">
    <location>
        <position position="66"/>
    </location>
    <ligand>
        <name>ATP</name>
        <dbReference type="ChEBI" id="CHEBI:30616"/>
    </ligand>
</feature>
<dbReference type="SMART" id="SM00220">
    <property type="entry name" value="S_TKc"/>
    <property type="match status" value="1"/>
</dbReference>
<dbReference type="InterPro" id="IPR017441">
    <property type="entry name" value="Protein_kinase_ATP_BS"/>
</dbReference>
<dbReference type="PROSITE" id="PS50011">
    <property type="entry name" value="PROTEIN_KINASE_DOM"/>
    <property type="match status" value="1"/>
</dbReference>
<keyword evidence="14" id="KW-0131">Cell cycle</keyword>
<evidence type="ECO:0000256" key="18">
    <source>
        <dbReference type="RuleBase" id="RU000304"/>
    </source>
</evidence>
<evidence type="ECO:0000256" key="11">
    <source>
        <dbReference type="ARBA" id="ARBA00022777"/>
    </source>
</evidence>
<dbReference type="GO" id="GO:0005819">
    <property type="term" value="C:spindle"/>
    <property type="evidence" value="ECO:0007669"/>
    <property type="project" value="UniProtKB-SubCell"/>
</dbReference>
<evidence type="ECO:0000256" key="13">
    <source>
        <dbReference type="ARBA" id="ARBA00023212"/>
    </source>
</evidence>
<dbReference type="FunFam" id="1.10.510.10:FF:000680">
    <property type="entry name" value="Mitogen-activated protein kinase"/>
    <property type="match status" value="1"/>
</dbReference>
<dbReference type="GO" id="GO:0004707">
    <property type="term" value="F:MAP kinase activity"/>
    <property type="evidence" value="ECO:0007669"/>
    <property type="project" value="UniProtKB-EC"/>
</dbReference>
<dbReference type="PROSITE" id="PS00107">
    <property type="entry name" value="PROTEIN_KINASE_ATP"/>
    <property type="match status" value="1"/>
</dbReference>
<sequence>MATAAAVSGPAGCGGTNLGSGTELVRGQTFDVGPRYTNLSYIGEGAYGMVCSAYDRDNKVRVAIKKISPFEHQTYCQRTLREIKILLRFKHENIIGINDIIRAPSIDQMKDVYIVQDLMETDLYKLLKTQHLSNDHICYFLYQILRGLKYIHSANVLHRDLKPSNLLLNTTCDLKGYTKSIDIWSVGCILAEMLSNRPIFPGKHYLDQLNHILGILGSPSQEDLNCIINIKARNYLLSLPLRCKVPWNRLFPNADPKALDLLDKMLTFNPHKRIEVEEALAHPYLEQYYDPTDEPVAEAPFKFDMELDDLPKETLKELIFEETARFQPGYRA</sequence>
<keyword evidence="11 19" id="KW-0418">Kinase</keyword>
<dbReference type="GO" id="GO:0005524">
    <property type="term" value="F:ATP binding"/>
    <property type="evidence" value="ECO:0007669"/>
    <property type="project" value="UniProtKB-UniRule"/>
</dbReference>
<dbReference type="InterPro" id="IPR011009">
    <property type="entry name" value="Kinase-like_dom_sf"/>
</dbReference>
<proteinExistence type="inferred from homology"/>
<evidence type="ECO:0000256" key="5">
    <source>
        <dbReference type="ARBA" id="ARBA00022490"/>
    </source>
</evidence>
<keyword evidence="13" id="KW-0206">Cytoskeleton</keyword>
<dbReference type="PROSITE" id="PS00108">
    <property type="entry name" value="PROTEIN_KINASE_ST"/>
    <property type="match status" value="1"/>
</dbReference>
<gene>
    <name evidence="21" type="primary">MAPK3</name>
</gene>
<evidence type="ECO:0000256" key="2">
    <source>
        <dbReference type="ARBA" id="ARBA00004186"/>
    </source>
</evidence>
<dbReference type="GO" id="GO:0005813">
    <property type="term" value="C:centrosome"/>
    <property type="evidence" value="ECO:0007669"/>
    <property type="project" value="UniProtKB-SubCell"/>
</dbReference>
<keyword evidence="10 17" id="KW-0547">Nucleotide-binding</keyword>
<keyword evidence="6 18" id="KW-0723">Serine/threonine-protein kinase</keyword>
<dbReference type="CDD" id="cd07849">
    <property type="entry name" value="STKc_ERK1_2_like"/>
    <property type="match status" value="1"/>
</dbReference>
<dbReference type="InterPro" id="IPR000719">
    <property type="entry name" value="Prot_kinase_dom"/>
</dbReference>
<comment type="similarity">
    <text evidence="19">Belongs to the protein kinase superfamily. Ser/Thr protein kinase family. MAP kinase subfamily.</text>
</comment>
<dbReference type="Gene3D" id="1.10.510.10">
    <property type="entry name" value="Transferase(Phosphotransferase) domain 1"/>
    <property type="match status" value="2"/>
</dbReference>
<dbReference type="GO" id="GO:0006915">
    <property type="term" value="P:apoptotic process"/>
    <property type="evidence" value="ECO:0007669"/>
    <property type="project" value="UniProtKB-KW"/>
</dbReference>
<dbReference type="EC" id="2.7.11.24" evidence="19"/>
<keyword evidence="8 19" id="KW-0808">Transferase</keyword>
<reference evidence="21 22" key="1">
    <citation type="submission" date="2020-10" db="EMBL/GenBank/DDBJ databases">
        <title>Pygocentrus nattereri (red-bellied piranha) genome, fPygNat1, primary haplotype.</title>
        <authorList>
            <person name="Myers G."/>
            <person name="Meyer A."/>
            <person name="Karagic N."/>
            <person name="Pippel M."/>
            <person name="Winkler S."/>
            <person name="Tracey A."/>
            <person name="Wood J."/>
            <person name="Formenti G."/>
            <person name="Howe K."/>
            <person name="Fedrigo O."/>
            <person name="Jarvis E.D."/>
        </authorList>
    </citation>
    <scope>NUCLEOTIDE SEQUENCE [LARGE SCALE GENOMIC DNA]</scope>
</reference>
<comment type="catalytic activity">
    <reaction evidence="16">
        <text>L-seryl-[protein] + ATP = O-phospho-L-seryl-[protein] + ADP + H(+)</text>
        <dbReference type="Rhea" id="RHEA:17989"/>
        <dbReference type="Rhea" id="RHEA-COMP:9863"/>
        <dbReference type="Rhea" id="RHEA-COMP:11604"/>
        <dbReference type="ChEBI" id="CHEBI:15378"/>
        <dbReference type="ChEBI" id="CHEBI:29999"/>
        <dbReference type="ChEBI" id="CHEBI:30616"/>
        <dbReference type="ChEBI" id="CHEBI:83421"/>
        <dbReference type="ChEBI" id="CHEBI:456216"/>
        <dbReference type="EC" id="2.7.11.24"/>
    </reaction>
</comment>
<evidence type="ECO:0000256" key="14">
    <source>
        <dbReference type="ARBA" id="ARBA00023306"/>
    </source>
</evidence>
<evidence type="ECO:0000313" key="21">
    <source>
        <dbReference type="Ensembl" id="ENSPNAP00000066963.1"/>
    </source>
</evidence>
<dbReference type="SUPFAM" id="SSF56112">
    <property type="entry name" value="Protein kinase-like (PK-like)"/>
    <property type="match status" value="1"/>
</dbReference>
<dbReference type="PRINTS" id="PR01770">
    <property type="entry name" value="ERK1ERK2MAPK"/>
</dbReference>
<feature type="domain" description="Protein kinase" evidence="20">
    <location>
        <begin position="36"/>
        <end position="285"/>
    </location>
</feature>
<dbReference type="InterPro" id="IPR008349">
    <property type="entry name" value="MAPK_ERK1/2"/>
</dbReference>
<dbReference type="InterPro" id="IPR003527">
    <property type="entry name" value="MAP_kinase_CS"/>
</dbReference>
<evidence type="ECO:0000313" key="22">
    <source>
        <dbReference type="Proteomes" id="UP001501920"/>
    </source>
</evidence>
<evidence type="ECO:0000256" key="3">
    <source>
        <dbReference type="ARBA" id="ARBA00004300"/>
    </source>
</evidence>
<keyword evidence="9" id="KW-0053">Apoptosis</keyword>
<comment type="activity regulation">
    <text evidence="19">Activated by threonine and tyrosine phosphorylation.</text>
</comment>
<dbReference type="Proteomes" id="UP001501920">
    <property type="component" value="Chromosome 20"/>
</dbReference>
<evidence type="ECO:0000256" key="4">
    <source>
        <dbReference type="ARBA" id="ARBA00008832"/>
    </source>
</evidence>
<evidence type="ECO:0000256" key="10">
    <source>
        <dbReference type="ARBA" id="ARBA00022741"/>
    </source>
</evidence>
<evidence type="ECO:0000256" key="9">
    <source>
        <dbReference type="ARBA" id="ARBA00022703"/>
    </source>
</evidence>
<keyword evidence="7" id="KW-0597">Phosphoprotein</keyword>
<dbReference type="PANTHER" id="PTHR24055">
    <property type="entry name" value="MITOGEN-ACTIVATED PROTEIN KINASE"/>
    <property type="match status" value="1"/>
</dbReference>
<organism evidence="21 22">
    <name type="scientific">Pygocentrus nattereri</name>
    <name type="common">Red-bellied piranha</name>
    <dbReference type="NCBI Taxonomy" id="42514"/>
    <lineage>
        <taxon>Eukaryota</taxon>
        <taxon>Metazoa</taxon>
        <taxon>Chordata</taxon>
        <taxon>Craniata</taxon>
        <taxon>Vertebrata</taxon>
        <taxon>Euteleostomi</taxon>
        <taxon>Actinopterygii</taxon>
        <taxon>Neopterygii</taxon>
        <taxon>Teleostei</taxon>
        <taxon>Ostariophysi</taxon>
        <taxon>Characiformes</taxon>
        <taxon>Characoidei</taxon>
        <taxon>Pygocentrus</taxon>
    </lineage>
</organism>
<dbReference type="FunFam" id="3.30.200.20:FF:000373">
    <property type="entry name" value="Mitogen-activated protein kinase 1"/>
    <property type="match status" value="1"/>
</dbReference>
<evidence type="ECO:0000256" key="7">
    <source>
        <dbReference type="ARBA" id="ARBA00022553"/>
    </source>
</evidence>
<evidence type="ECO:0000256" key="19">
    <source>
        <dbReference type="RuleBase" id="RU361165"/>
    </source>
</evidence>
<keyword evidence="19" id="KW-0460">Magnesium</keyword>
<reference evidence="21" key="2">
    <citation type="submission" date="2025-08" db="UniProtKB">
        <authorList>
            <consortium name="Ensembl"/>
        </authorList>
    </citation>
    <scope>IDENTIFICATION</scope>
</reference>
<evidence type="ECO:0000259" key="20">
    <source>
        <dbReference type="PROSITE" id="PS50011"/>
    </source>
</evidence>
<evidence type="ECO:0000256" key="8">
    <source>
        <dbReference type="ARBA" id="ARBA00022679"/>
    </source>
</evidence>
<dbReference type="Ensembl" id="ENSPNAT00000062232.1">
    <property type="protein sequence ID" value="ENSPNAP00000066963.1"/>
    <property type="gene ID" value="ENSPNAG00000033913.1"/>
</dbReference>
<keyword evidence="12 17" id="KW-0067">ATP-binding</keyword>
<keyword evidence="22" id="KW-1185">Reference proteome</keyword>
<comment type="catalytic activity">
    <reaction evidence="15 19">
        <text>L-threonyl-[protein] + ATP = O-phospho-L-threonyl-[protein] + ADP + H(+)</text>
        <dbReference type="Rhea" id="RHEA:46608"/>
        <dbReference type="Rhea" id="RHEA-COMP:11060"/>
        <dbReference type="Rhea" id="RHEA-COMP:11605"/>
        <dbReference type="ChEBI" id="CHEBI:15378"/>
        <dbReference type="ChEBI" id="CHEBI:30013"/>
        <dbReference type="ChEBI" id="CHEBI:30616"/>
        <dbReference type="ChEBI" id="CHEBI:61977"/>
        <dbReference type="ChEBI" id="CHEBI:456216"/>
        <dbReference type="EC" id="2.7.11.24"/>
    </reaction>
</comment>
<evidence type="ECO:0000256" key="17">
    <source>
        <dbReference type="PROSITE-ProRule" id="PRU10141"/>
    </source>
</evidence>
<dbReference type="Gene3D" id="3.30.200.20">
    <property type="entry name" value="Phosphorylase Kinase, domain 1"/>
    <property type="match status" value="1"/>
</dbReference>
<evidence type="ECO:0000256" key="12">
    <source>
        <dbReference type="ARBA" id="ARBA00022840"/>
    </source>
</evidence>
<protein>
    <recommendedName>
        <fullName evidence="19">Mitogen-activated protein kinase</fullName>
        <ecNumber evidence="19">2.7.11.24</ecNumber>
    </recommendedName>
</protein>
<evidence type="ECO:0000256" key="6">
    <source>
        <dbReference type="ARBA" id="ARBA00022527"/>
    </source>
</evidence>
<evidence type="ECO:0000256" key="1">
    <source>
        <dbReference type="ARBA" id="ARBA00001946"/>
    </source>
</evidence>
<dbReference type="InterPro" id="IPR050117">
    <property type="entry name" value="MAPK"/>
</dbReference>
<keyword evidence="5" id="KW-0963">Cytoplasm</keyword>